<keyword evidence="1" id="KW-0732">Signal</keyword>
<keyword evidence="3" id="KW-1185">Reference proteome</keyword>
<reference evidence="2 3" key="1">
    <citation type="submission" date="2009-12" db="EMBL/GenBank/DDBJ databases">
        <authorList>
            <person name="Shrivastava S."/>
            <person name="Madupu R."/>
            <person name="Durkin A.S."/>
            <person name="Torralba M."/>
            <person name="Methe B."/>
            <person name="Sutton G.G."/>
            <person name="Strausberg R.L."/>
            <person name="Nelson K.E."/>
        </authorList>
    </citation>
    <scope>NUCLEOTIDE SEQUENCE [LARGE SCALE GENOMIC DNA]</scope>
    <source>
        <strain evidence="2 3">W5455</strain>
    </source>
</reference>
<dbReference type="SUPFAM" id="SSF53850">
    <property type="entry name" value="Periplasmic binding protein-like II"/>
    <property type="match status" value="1"/>
</dbReference>
<dbReference type="RefSeq" id="WP_009163931.1">
    <property type="nucleotide sequence ID" value="NZ_ADFP01000025.1"/>
</dbReference>
<dbReference type="PANTHER" id="PTHR30024:SF42">
    <property type="entry name" value="ALIPHATIC SULFONATES-BINDING PROTEIN-RELATED"/>
    <property type="match status" value="1"/>
</dbReference>
<evidence type="ECO:0008006" key="4">
    <source>
        <dbReference type="Google" id="ProtNLM"/>
    </source>
</evidence>
<gene>
    <name evidence="2" type="ORF">HMPREF7215_1499</name>
</gene>
<name>A0ABM9ZXJ5_9BACT</name>
<sequence>MKKLLVSTMLFMTVASASLAGEIPVLRVGLGISTHLQPFMVAMAKGKDFKDSGVWLEPAVEKEKYDLMVNGVKTARLNVLFTKGAADSVSLFAQGHLDLALNSFPAMLAGIDRGVKIKVLSPPQADGIAMLSNNDISDVKGWDGFSAYVGAAKRPVLIGYHSPTSAPKIVVEGAMQASGFRITGDARATKANADILMVDLKSISNLIPALVAKQVEFCVAPAPTPEVVESKGQGHIVLQLSELPPAGRWANFPCCCITGTEKIVAEFPEAVGDYMKLLSIVAKWCMENKHEAATVTSEWMGVPVEVIEKAHIRFFTDVTPDWLANAEMYAEILNRLGQLTGKLKGKKLANTMDQVFDFRFVTVSE</sequence>
<dbReference type="Proteomes" id="UP000006462">
    <property type="component" value="Unassembled WGS sequence"/>
</dbReference>
<feature type="chain" id="PRO_5045316826" description="SsuA/THI5-like domain-containing protein" evidence="1">
    <location>
        <begin position="21"/>
        <end position="365"/>
    </location>
</feature>
<dbReference type="Pfam" id="PF13379">
    <property type="entry name" value="NMT1_2"/>
    <property type="match status" value="1"/>
</dbReference>
<dbReference type="Gene3D" id="3.40.190.10">
    <property type="entry name" value="Periplasmic binding protein-like II"/>
    <property type="match status" value="1"/>
</dbReference>
<evidence type="ECO:0000313" key="2">
    <source>
        <dbReference type="EMBL" id="EFB91630.1"/>
    </source>
</evidence>
<organism evidence="2 3">
    <name type="scientific">Pyramidobacter piscolens W5455</name>
    <dbReference type="NCBI Taxonomy" id="352165"/>
    <lineage>
        <taxon>Bacteria</taxon>
        <taxon>Thermotogati</taxon>
        <taxon>Synergistota</taxon>
        <taxon>Synergistia</taxon>
        <taxon>Synergistales</taxon>
        <taxon>Dethiosulfovibrionaceae</taxon>
        <taxon>Pyramidobacter</taxon>
    </lineage>
</organism>
<evidence type="ECO:0000313" key="3">
    <source>
        <dbReference type="Proteomes" id="UP000006462"/>
    </source>
</evidence>
<evidence type="ECO:0000256" key="1">
    <source>
        <dbReference type="SAM" id="SignalP"/>
    </source>
</evidence>
<comment type="caution">
    <text evidence="2">The sequence shown here is derived from an EMBL/GenBank/DDBJ whole genome shotgun (WGS) entry which is preliminary data.</text>
</comment>
<dbReference type="EMBL" id="ADFP01000025">
    <property type="protein sequence ID" value="EFB91630.1"/>
    <property type="molecule type" value="Genomic_DNA"/>
</dbReference>
<accession>A0ABM9ZXJ5</accession>
<protein>
    <recommendedName>
        <fullName evidence="4">SsuA/THI5-like domain-containing protein</fullName>
    </recommendedName>
</protein>
<proteinExistence type="predicted"/>
<feature type="signal peptide" evidence="1">
    <location>
        <begin position="1"/>
        <end position="20"/>
    </location>
</feature>
<dbReference type="PANTHER" id="PTHR30024">
    <property type="entry name" value="ALIPHATIC SULFONATES-BINDING PROTEIN-RELATED"/>
    <property type="match status" value="1"/>
</dbReference>